<gene>
    <name evidence="1" type="ORF">CLOSTMETH_00365</name>
</gene>
<evidence type="ECO:0000313" key="2">
    <source>
        <dbReference type="Proteomes" id="UP000003340"/>
    </source>
</evidence>
<reference evidence="1 2" key="2">
    <citation type="submission" date="2009-02" db="EMBL/GenBank/DDBJ databases">
        <title>Draft genome sequence of Clostridium methylpentosum (DSM 5476).</title>
        <authorList>
            <person name="Sudarsanam P."/>
            <person name="Ley R."/>
            <person name="Guruge J."/>
            <person name="Turnbaugh P.J."/>
            <person name="Mahowald M."/>
            <person name="Liep D."/>
            <person name="Gordon J."/>
        </authorList>
    </citation>
    <scope>NUCLEOTIDE SEQUENCE [LARGE SCALE GENOMIC DNA]</scope>
    <source>
        <strain evidence="1 2">DSM 5476</strain>
    </source>
</reference>
<dbReference type="EMBL" id="ACEC01000018">
    <property type="protein sequence ID" value="EEG31970.1"/>
    <property type="molecule type" value="Genomic_DNA"/>
</dbReference>
<name>C0E967_9FIRM</name>
<organism evidence="1 2">
    <name type="scientific">[Clostridium] methylpentosum DSM 5476</name>
    <dbReference type="NCBI Taxonomy" id="537013"/>
    <lineage>
        <taxon>Bacteria</taxon>
        <taxon>Bacillati</taxon>
        <taxon>Bacillota</taxon>
        <taxon>Clostridia</taxon>
        <taxon>Eubacteriales</taxon>
        <taxon>Oscillospiraceae</taxon>
        <taxon>Oscillospiraceae incertae sedis</taxon>
    </lineage>
</organism>
<reference evidence="1 2" key="1">
    <citation type="submission" date="2009-01" db="EMBL/GenBank/DDBJ databases">
        <authorList>
            <person name="Fulton L."/>
            <person name="Clifton S."/>
            <person name="Fulton B."/>
            <person name="Xu J."/>
            <person name="Minx P."/>
            <person name="Pepin K.H."/>
            <person name="Johnson M."/>
            <person name="Bhonagiri V."/>
            <person name="Nash W.E."/>
            <person name="Mardis E.R."/>
            <person name="Wilson R.K."/>
        </authorList>
    </citation>
    <scope>NUCLEOTIDE SEQUENCE [LARGE SCALE GENOMIC DNA]</scope>
    <source>
        <strain evidence="1 2">DSM 5476</strain>
    </source>
</reference>
<proteinExistence type="predicted"/>
<accession>C0E967</accession>
<comment type="caution">
    <text evidence="1">The sequence shown here is derived from an EMBL/GenBank/DDBJ whole genome shotgun (WGS) entry which is preliminary data.</text>
</comment>
<evidence type="ECO:0000313" key="1">
    <source>
        <dbReference type="EMBL" id="EEG31970.1"/>
    </source>
</evidence>
<dbReference type="HOGENOM" id="CLU_2971366_0_0_9"/>
<dbReference type="Proteomes" id="UP000003340">
    <property type="component" value="Unassembled WGS sequence"/>
</dbReference>
<keyword evidence="2" id="KW-1185">Reference proteome</keyword>
<sequence>MSFSILQLLSTVKPVLILFFTRVDSVIAWMLGNTKTAAWTEYGRNQPLCPPLKEGNGC</sequence>
<protein>
    <submittedName>
        <fullName evidence="1">Uncharacterized protein</fullName>
    </submittedName>
</protein>
<dbReference type="AlphaFoldDB" id="C0E967"/>